<dbReference type="PANTHER" id="PTHR27002:SF931">
    <property type="entry name" value="CYSTEINE-RICH RECEPTOR-LIKE PROTEIN KINASE 10"/>
    <property type="match status" value="1"/>
</dbReference>
<reference evidence="19" key="2">
    <citation type="submission" date="2015-03" db="UniProtKB">
        <authorList>
            <consortium name="EnsemblPlants"/>
        </authorList>
    </citation>
    <scope>IDENTIFICATION</scope>
</reference>
<accession>A0A0D3HNW9</accession>
<evidence type="ECO:0000256" key="1">
    <source>
        <dbReference type="ARBA" id="ARBA00004167"/>
    </source>
</evidence>
<dbReference type="SUPFAM" id="SSF52058">
    <property type="entry name" value="L domain-like"/>
    <property type="match status" value="1"/>
</dbReference>
<dbReference type="AlphaFoldDB" id="A0A0D3HNW9"/>
<dbReference type="Pfam" id="PF00560">
    <property type="entry name" value="LRR_1"/>
    <property type="match status" value="2"/>
</dbReference>
<dbReference type="InterPro" id="IPR011009">
    <property type="entry name" value="Kinase-like_dom_sf"/>
</dbReference>
<dbReference type="PaxDb" id="65489-OBART11G19570.1"/>
<evidence type="ECO:0000256" key="9">
    <source>
        <dbReference type="ARBA" id="ARBA00022741"/>
    </source>
</evidence>
<feature type="signal peptide" evidence="17">
    <location>
        <begin position="1"/>
        <end position="18"/>
    </location>
</feature>
<evidence type="ECO:0000256" key="12">
    <source>
        <dbReference type="ARBA" id="ARBA00022989"/>
    </source>
</evidence>
<dbReference type="InterPro" id="IPR001611">
    <property type="entry name" value="Leu-rich_rpt"/>
</dbReference>
<evidence type="ECO:0000256" key="10">
    <source>
        <dbReference type="ARBA" id="ARBA00022777"/>
    </source>
</evidence>
<dbReference type="FunFam" id="1.10.510.10:FF:000060">
    <property type="entry name" value="G-type lectin S-receptor-like serine/threonine-protein kinase"/>
    <property type="match status" value="1"/>
</dbReference>
<dbReference type="Pfam" id="PF11883">
    <property type="entry name" value="DUF3403"/>
    <property type="match status" value="1"/>
</dbReference>
<keyword evidence="9" id="KW-0547">Nucleotide-binding</keyword>
<evidence type="ECO:0000256" key="8">
    <source>
        <dbReference type="ARBA" id="ARBA00022737"/>
    </source>
</evidence>
<feature type="transmembrane region" description="Helical" evidence="16">
    <location>
        <begin position="170"/>
        <end position="191"/>
    </location>
</feature>
<protein>
    <recommendedName>
        <fullName evidence="18">Protein kinase domain-containing protein</fullName>
    </recommendedName>
</protein>
<evidence type="ECO:0000256" key="11">
    <source>
        <dbReference type="ARBA" id="ARBA00022840"/>
    </source>
</evidence>
<reference evidence="19" key="1">
    <citation type="journal article" date="2009" name="Rice">
        <title>De Novo Next Generation Sequencing of Plant Genomes.</title>
        <authorList>
            <person name="Rounsley S."/>
            <person name="Marri P.R."/>
            <person name="Yu Y."/>
            <person name="He R."/>
            <person name="Sisneros N."/>
            <person name="Goicoechea J.L."/>
            <person name="Lee S.J."/>
            <person name="Angelova A."/>
            <person name="Kudrna D."/>
            <person name="Luo M."/>
            <person name="Affourtit J."/>
            <person name="Desany B."/>
            <person name="Knight J."/>
            <person name="Niazi F."/>
            <person name="Egholm M."/>
            <person name="Wing R.A."/>
        </authorList>
    </citation>
    <scope>NUCLEOTIDE SEQUENCE [LARGE SCALE GENOMIC DNA]</scope>
    <source>
        <strain evidence="19">cv. IRGC 105608</strain>
    </source>
</reference>
<dbReference type="Pfam" id="PF08263">
    <property type="entry name" value="LRRNT_2"/>
    <property type="match status" value="1"/>
</dbReference>
<evidence type="ECO:0000313" key="20">
    <source>
        <dbReference type="Proteomes" id="UP000026960"/>
    </source>
</evidence>
<dbReference type="PROSITE" id="PS50011">
    <property type="entry name" value="PROTEIN_KINASE_DOM"/>
    <property type="match status" value="1"/>
</dbReference>
<dbReference type="Gramene" id="OBART11G19570.1">
    <property type="protein sequence ID" value="OBART11G19570.1"/>
    <property type="gene ID" value="OBART11G19570"/>
</dbReference>
<evidence type="ECO:0000256" key="16">
    <source>
        <dbReference type="SAM" id="Phobius"/>
    </source>
</evidence>
<dbReference type="SMART" id="SM00220">
    <property type="entry name" value="S_TKc"/>
    <property type="match status" value="1"/>
</dbReference>
<dbReference type="InterPro" id="IPR008271">
    <property type="entry name" value="Ser/Thr_kinase_AS"/>
</dbReference>
<dbReference type="GO" id="GO:0004674">
    <property type="term" value="F:protein serine/threonine kinase activity"/>
    <property type="evidence" value="ECO:0007669"/>
    <property type="project" value="UniProtKB-KW"/>
</dbReference>
<dbReference type="InterPro" id="IPR021820">
    <property type="entry name" value="S-locus_recpt_kinase_C"/>
</dbReference>
<evidence type="ECO:0000313" key="19">
    <source>
        <dbReference type="EnsemblPlants" id="OBART11G19570.1"/>
    </source>
</evidence>
<keyword evidence="14" id="KW-1015">Disulfide bond</keyword>
<dbReference type="InterPro" id="IPR013210">
    <property type="entry name" value="LRR_N_plant-typ"/>
</dbReference>
<keyword evidence="13 16" id="KW-0472">Membrane</keyword>
<comment type="subcellular location">
    <subcellularLocation>
        <location evidence="1">Membrane</location>
        <topology evidence="1">Single-pass membrane protein</topology>
    </subcellularLocation>
</comment>
<keyword evidence="3" id="KW-0723">Serine/threonine-protein kinase</keyword>
<keyword evidence="4" id="KW-0433">Leucine-rich repeat</keyword>
<dbReference type="InterPro" id="IPR032675">
    <property type="entry name" value="LRR_dom_sf"/>
</dbReference>
<evidence type="ECO:0000256" key="17">
    <source>
        <dbReference type="SAM" id="SignalP"/>
    </source>
</evidence>
<evidence type="ECO:0000256" key="13">
    <source>
        <dbReference type="ARBA" id="ARBA00023136"/>
    </source>
</evidence>
<evidence type="ECO:0000256" key="4">
    <source>
        <dbReference type="ARBA" id="ARBA00022614"/>
    </source>
</evidence>
<dbReference type="SUPFAM" id="SSF56112">
    <property type="entry name" value="Protein kinase-like (PK-like)"/>
    <property type="match status" value="1"/>
</dbReference>
<keyword evidence="15" id="KW-0325">Glycoprotein</keyword>
<dbReference type="FunFam" id="3.80.10.10:FF:000129">
    <property type="entry name" value="Leucine-rich repeat receptor-like kinase"/>
    <property type="match status" value="1"/>
</dbReference>
<dbReference type="EnsemblPlants" id="OBART11G19570.1">
    <property type="protein sequence ID" value="OBART11G19570.1"/>
    <property type="gene ID" value="OBART11G19570"/>
</dbReference>
<dbReference type="PROSITE" id="PS00108">
    <property type="entry name" value="PROTEIN_KINASE_ST"/>
    <property type="match status" value="1"/>
</dbReference>
<evidence type="ECO:0000256" key="3">
    <source>
        <dbReference type="ARBA" id="ARBA00022527"/>
    </source>
</evidence>
<evidence type="ECO:0000256" key="6">
    <source>
        <dbReference type="ARBA" id="ARBA00022692"/>
    </source>
</evidence>
<evidence type="ECO:0000256" key="5">
    <source>
        <dbReference type="ARBA" id="ARBA00022679"/>
    </source>
</evidence>
<dbReference type="PANTHER" id="PTHR27002">
    <property type="entry name" value="RECEPTOR-LIKE SERINE/THREONINE-PROTEIN KINASE SD1-8"/>
    <property type="match status" value="1"/>
</dbReference>
<evidence type="ECO:0000256" key="2">
    <source>
        <dbReference type="ARBA" id="ARBA00008684"/>
    </source>
</evidence>
<dbReference type="GO" id="GO:0005524">
    <property type="term" value="F:ATP binding"/>
    <property type="evidence" value="ECO:0007669"/>
    <property type="project" value="UniProtKB-KW"/>
</dbReference>
<dbReference type="Gene3D" id="3.80.10.10">
    <property type="entry name" value="Ribonuclease Inhibitor"/>
    <property type="match status" value="1"/>
</dbReference>
<evidence type="ECO:0000256" key="15">
    <source>
        <dbReference type="ARBA" id="ARBA00023180"/>
    </source>
</evidence>
<proteinExistence type="inferred from homology"/>
<comment type="similarity">
    <text evidence="2">Belongs to the protein kinase superfamily. Ser/Thr protein kinase family.</text>
</comment>
<dbReference type="InterPro" id="IPR000719">
    <property type="entry name" value="Prot_kinase_dom"/>
</dbReference>
<keyword evidence="11" id="KW-0067">ATP-binding</keyword>
<sequence length="536" mass="59598">MKLLALGLLFLGFIQSFADPDFQVIALNEIRMMVNDSRGVLNGWNNNQVSPCYFPSISCDQDQRVISITLSSSGLSGFLSPNMGKLLYLQQLLLDGNNITGWIPQELGSLSSLTTLKLGGNSLSGSIPDSLGLLSKLQNLYAGNHLNCGQNLTSCEGGHKNTGSNNKRHLLNIAIFSPIVAFCILFCWALIRRHRKGKQRLRESLKVRNEELFWGIEGANSDFKFFEVSQVVKATSNFSGQNKLGQGGFGPVYKEGDISHRYASYIDKSNNIKITSLIRYFTTFLQGQFPDGMEIAVKRLASHSGQDETRRASLNWIKRLAVIEGIAEGLLYLHKHSRLRIIHRDVKASNILLDSEMNPKISDFGLAKMFSSNDAEGNTRRVVGTYGYMAPEYASEGLFSTKSDVFSFGVLILEIITGKRNSGFHQYEDFFNLLGYAWQSWKEGRWLQLVDSSLVTDNCALGTMRCINIALLCVQENAADRPSMSDVVAMLSSESMTLAEPKHPAYFHTRMTKEEVSTIIESCSVNDVTISTPQGR</sequence>
<dbReference type="GO" id="GO:0005886">
    <property type="term" value="C:plasma membrane"/>
    <property type="evidence" value="ECO:0007669"/>
    <property type="project" value="TreeGrafter"/>
</dbReference>
<keyword evidence="7 17" id="KW-0732">Signal</keyword>
<dbReference type="Gene3D" id="1.10.510.10">
    <property type="entry name" value="Transferase(Phosphotransferase) domain 1"/>
    <property type="match status" value="1"/>
</dbReference>
<name>A0A0D3HNW9_9ORYZ</name>
<dbReference type="Pfam" id="PF07714">
    <property type="entry name" value="PK_Tyr_Ser-Thr"/>
    <property type="match status" value="1"/>
</dbReference>
<evidence type="ECO:0000256" key="7">
    <source>
        <dbReference type="ARBA" id="ARBA00022729"/>
    </source>
</evidence>
<feature type="chain" id="PRO_5002264008" description="Protein kinase domain-containing protein" evidence="17">
    <location>
        <begin position="19"/>
        <end position="536"/>
    </location>
</feature>
<dbReference type="STRING" id="65489.A0A0D3HNW9"/>
<dbReference type="InterPro" id="IPR001245">
    <property type="entry name" value="Ser-Thr/Tyr_kinase_cat_dom"/>
</dbReference>
<keyword evidence="20" id="KW-1185">Reference proteome</keyword>
<feature type="domain" description="Protein kinase" evidence="18">
    <location>
        <begin position="238"/>
        <end position="506"/>
    </location>
</feature>
<keyword evidence="12 16" id="KW-1133">Transmembrane helix</keyword>
<keyword evidence="10" id="KW-0418">Kinase</keyword>
<organism evidence="19">
    <name type="scientific">Oryza barthii</name>
    <dbReference type="NCBI Taxonomy" id="65489"/>
    <lineage>
        <taxon>Eukaryota</taxon>
        <taxon>Viridiplantae</taxon>
        <taxon>Streptophyta</taxon>
        <taxon>Embryophyta</taxon>
        <taxon>Tracheophyta</taxon>
        <taxon>Spermatophyta</taxon>
        <taxon>Magnoliopsida</taxon>
        <taxon>Liliopsida</taxon>
        <taxon>Poales</taxon>
        <taxon>Poaceae</taxon>
        <taxon>BOP clade</taxon>
        <taxon>Oryzoideae</taxon>
        <taxon>Oryzeae</taxon>
        <taxon>Oryzinae</taxon>
        <taxon>Oryza</taxon>
    </lineage>
</organism>
<keyword evidence="6 16" id="KW-0812">Transmembrane</keyword>
<keyword evidence="8" id="KW-0677">Repeat</keyword>
<dbReference type="eggNOG" id="ENOG502RRRP">
    <property type="taxonomic scope" value="Eukaryota"/>
</dbReference>
<evidence type="ECO:0000259" key="18">
    <source>
        <dbReference type="PROSITE" id="PS50011"/>
    </source>
</evidence>
<dbReference type="HOGENOM" id="CLU_000288_92_9_1"/>
<keyword evidence="5" id="KW-0808">Transferase</keyword>
<dbReference type="Proteomes" id="UP000026960">
    <property type="component" value="Chromosome 11"/>
</dbReference>
<evidence type="ECO:0000256" key="14">
    <source>
        <dbReference type="ARBA" id="ARBA00023157"/>
    </source>
</evidence>